<keyword evidence="6" id="KW-0969">Cilium</keyword>
<keyword evidence="7" id="KW-0966">Cell projection</keyword>
<dbReference type="OrthoDB" id="10262005at2759"/>
<feature type="region of interest" description="Disordered" evidence="11">
    <location>
        <begin position="1"/>
        <end position="24"/>
    </location>
</feature>
<organism evidence="12 13">
    <name type="scientific">Hermetia illucens</name>
    <name type="common">Black soldier fly</name>
    <dbReference type="NCBI Taxonomy" id="343691"/>
    <lineage>
        <taxon>Eukaryota</taxon>
        <taxon>Metazoa</taxon>
        <taxon>Ecdysozoa</taxon>
        <taxon>Arthropoda</taxon>
        <taxon>Hexapoda</taxon>
        <taxon>Insecta</taxon>
        <taxon>Pterygota</taxon>
        <taxon>Neoptera</taxon>
        <taxon>Endopterygota</taxon>
        <taxon>Diptera</taxon>
        <taxon>Brachycera</taxon>
        <taxon>Stratiomyomorpha</taxon>
        <taxon>Stratiomyidae</taxon>
        <taxon>Hermetiinae</taxon>
        <taxon>Hermetia</taxon>
    </lineage>
</organism>
<protein>
    <recommendedName>
        <fullName evidence="8">Dynein axonemal assembly factor 1 homolog</fullName>
    </recommendedName>
    <alternativeName>
        <fullName evidence="10">Defective transmitter-recycling protein</fullName>
    </alternativeName>
    <alternativeName>
        <fullName evidence="9">Leucine-rich repeat-containing protein 50 homolog</fullName>
    </alternativeName>
</protein>
<evidence type="ECO:0000256" key="3">
    <source>
        <dbReference type="ARBA" id="ARBA00006453"/>
    </source>
</evidence>
<dbReference type="Proteomes" id="UP000594454">
    <property type="component" value="Chromosome 1"/>
</dbReference>
<comment type="subcellular location">
    <subcellularLocation>
        <location evidence="2">Cell projection</location>
        <location evidence="2">Cilium</location>
    </subcellularLocation>
</comment>
<evidence type="ECO:0000256" key="4">
    <source>
        <dbReference type="ARBA" id="ARBA00022614"/>
    </source>
</evidence>
<evidence type="ECO:0000256" key="8">
    <source>
        <dbReference type="ARBA" id="ARBA00024433"/>
    </source>
</evidence>
<evidence type="ECO:0000256" key="1">
    <source>
        <dbReference type="ARBA" id="ARBA00003843"/>
    </source>
</evidence>
<proteinExistence type="inferred from homology"/>
<dbReference type="SUPFAM" id="SSF52058">
    <property type="entry name" value="L domain-like"/>
    <property type="match status" value="1"/>
</dbReference>
<feature type="compositionally biased region" description="Basic and acidic residues" evidence="11">
    <location>
        <begin position="243"/>
        <end position="254"/>
    </location>
</feature>
<accession>A0A7R8UBC6</accession>
<dbReference type="InParanoid" id="A0A7R8UBC6"/>
<sequence length="321" mass="37599">MSTAFLRKYASRTTNSSKSKQKAQDVTHLYMNDKNLEKIDITVSCDNLKVLYLHNNRINTIVNLEKFLNLSHLYLQWNRIQNIENLNCLRNLQKLYLGYNMIKRLENIERLQSLKELHIEKQDIGNANFTFDFFTLKSIARNLEVLNISQLGLMTLEPISILLRLKHLIANGNQFQDAEEIGHVLGRMIFLEKADIQDCPAQKDIHYREKITAGSYNLQFLNGKFITPYNRTFIKRFEEVKNKRRTKSDTDTKQKPKAVNRVKPSAHSLQLQNTTDEMTFRAWNSLNSAQKPMRRTVKKEGKLRPKSVYSLEGRHIVKEKD</sequence>
<dbReference type="PANTHER" id="PTHR45973">
    <property type="entry name" value="PROTEIN PHOSPHATASE 1 REGULATORY SUBUNIT SDS22-RELATED"/>
    <property type="match status" value="1"/>
</dbReference>
<comment type="function">
    <text evidence="1">Cilium-specific protein required for cilia structures.</text>
</comment>
<name>A0A7R8UBC6_HERIL</name>
<evidence type="ECO:0000256" key="7">
    <source>
        <dbReference type="ARBA" id="ARBA00023273"/>
    </source>
</evidence>
<evidence type="ECO:0000256" key="9">
    <source>
        <dbReference type="ARBA" id="ARBA00030843"/>
    </source>
</evidence>
<evidence type="ECO:0000256" key="11">
    <source>
        <dbReference type="SAM" id="MobiDB-lite"/>
    </source>
</evidence>
<dbReference type="CDD" id="cd21340">
    <property type="entry name" value="PPP1R42"/>
    <property type="match status" value="1"/>
</dbReference>
<evidence type="ECO:0000256" key="10">
    <source>
        <dbReference type="ARBA" id="ARBA00031862"/>
    </source>
</evidence>
<dbReference type="InterPro" id="IPR050576">
    <property type="entry name" value="Cilia_flagella_integrity"/>
</dbReference>
<evidence type="ECO:0000313" key="13">
    <source>
        <dbReference type="Proteomes" id="UP000594454"/>
    </source>
</evidence>
<gene>
    <name evidence="12" type="ORF">HERILL_LOCUS955</name>
</gene>
<dbReference type="PROSITE" id="PS51450">
    <property type="entry name" value="LRR"/>
    <property type="match status" value="3"/>
</dbReference>
<feature type="region of interest" description="Disordered" evidence="11">
    <location>
        <begin position="243"/>
        <end position="266"/>
    </location>
</feature>
<comment type="similarity">
    <text evidence="3">Belongs to the DNAAF1 family.</text>
</comment>
<dbReference type="GO" id="GO:0005929">
    <property type="term" value="C:cilium"/>
    <property type="evidence" value="ECO:0007669"/>
    <property type="project" value="UniProtKB-SubCell"/>
</dbReference>
<evidence type="ECO:0000256" key="6">
    <source>
        <dbReference type="ARBA" id="ARBA00023069"/>
    </source>
</evidence>
<keyword evidence="4" id="KW-0433">Leucine-rich repeat</keyword>
<dbReference type="InterPro" id="IPR032675">
    <property type="entry name" value="LRR_dom_sf"/>
</dbReference>
<dbReference type="InterPro" id="IPR001611">
    <property type="entry name" value="Leu-rich_rpt"/>
</dbReference>
<reference evidence="12 13" key="1">
    <citation type="submission" date="2020-11" db="EMBL/GenBank/DDBJ databases">
        <authorList>
            <person name="Wallbank WR R."/>
            <person name="Pardo Diaz C."/>
            <person name="Kozak K."/>
            <person name="Martin S."/>
            <person name="Jiggins C."/>
            <person name="Moest M."/>
            <person name="Warren A I."/>
            <person name="Generalovic N T."/>
            <person name="Byers J.R.P. K."/>
            <person name="Montejo-Kovacevich G."/>
            <person name="Yen C E."/>
        </authorList>
    </citation>
    <scope>NUCLEOTIDE SEQUENCE [LARGE SCALE GENOMIC DNA]</scope>
</reference>
<dbReference type="EMBL" id="LR899009">
    <property type="protein sequence ID" value="CAD7077624.1"/>
    <property type="molecule type" value="Genomic_DNA"/>
</dbReference>
<evidence type="ECO:0000256" key="5">
    <source>
        <dbReference type="ARBA" id="ARBA00022737"/>
    </source>
</evidence>
<dbReference type="AlphaFoldDB" id="A0A7R8UBC6"/>
<dbReference type="SMART" id="SM00365">
    <property type="entry name" value="LRR_SD22"/>
    <property type="match status" value="3"/>
</dbReference>
<dbReference type="OMA" id="MNDMFIS"/>
<dbReference type="Gene3D" id="3.80.10.10">
    <property type="entry name" value="Ribonuclease Inhibitor"/>
    <property type="match status" value="2"/>
</dbReference>
<keyword evidence="5" id="KW-0677">Repeat</keyword>
<keyword evidence="13" id="KW-1185">Reference proteome</keyword>
<evidence type="ECO:0000313" key="12">
    <source>
        <dbReference type="EMBL" id="CAD7077624.1"/>
    </source>
</evidence>
<evidence type="ECO:0000256" key="2">
    <source>
        <dbReference type="ARBA" id="ARBA00004138"/>
    </source>
</evidence>
<dbReference type="PANTHER" id="PTHR45973:SF9">
    <property type="entry name" value="LEUCINE-RICH REPEAT-CONTAINING PROTEIN 46"/>
    <property type="match status" value="1"/>
</dbReference>